<organism evidence="2 3">
    <name type="scientific">Clostridium gasigenes</name>
    <dbReference type="NCBI Taxonomy" id="94869"/>
    <lineage>
        <taxon>Bacteria</taxon>
        <taxon>Bacillati</taxon>
        <taxon>Bacillota</taxon>
        <taxon>Clostridia</taxon>
        <taxon>Eubacteriales</taxon>
        <taxon>Clostridiaceae</taxon>
        <taxon>Clostridium</taxon>
    </lineage>
</organism>
<name>A0A1H0NIU5_9CLOT</name>
<feature type="transmembrane region" description="Helical" evidence="1">
    <location>
        <begin position="86"/>
        <end position="108"/>
    </location>
</feature>
<dbReference type="STRING" id="94869.SAMN04488529_101844"/>
<dbReference type="EMBL" id="FNJM01000001">
    <property type="protein sequence ID" value="SDO92589.1"/>
    <property type="molecule type" value="Genomic_DNA"/>
</dbReference>
<feature type="transmembrane region" description="Helical" evidence="1">
    <location>
        <begin position="192"/>
        <end position="215"/>
    </location>
</feature>
<keyword evidence="3" id="KW-1185">Reference proteome</keyword>
<reference evidence="2 3" key="1">
    <citation type="submission" date="2016-10" db="EMBL/GenBank/DDBJ databases">
        <authorList>
            <person name="de Groot N.N."/>
        </authorList>
    </citation>
    <scope>NUCLEOTIDE SEQUENCE [LARGE SCALE GENOMIC DNA]</scope>
    <source>
        <strain evidence="2 3">DSM 12272</strain>
    </source>
</reference>
<dbReference type="OrthoDB" id="1909635at2"/>
<evidence type="ECO:0000313" key="2">
    <source>
        <dbReference type="EMBL" id="SDO92589.1"/>
    </source>
</evidence>
<feature type="transmembrane region" description="Helical" evidence="1">
    <location>
        <begin position="45"/>
        <end position="65"/>
    </location>
</feature>
<accession>A0A1H0NIU5</accession>
<feature type="transmembrane region" description="Helical" evidence="1">
    <location>
        <begin position="17"/>
        <end position="39"/>
    </location>
</feature>
<evidence type="ECO:0000313" key="3">
    <source>
        <dbReference type="Proteomes" id="UP000198597"/>
    </source>
</evidence>
<keyword evidence="1" id="KW-0812">Transmembrane</keyword>
<gene>
    <name evidence="2" type="ORF">SAMN04488529_101844</name>
</gene>
<dbReference type="Proteomes" id="UP000198597">
    <property type="component" value="Unassembled WGS sequence"/>
</dbReference>
<feature type="transmembrane region" description="Helical" evidence="1">
    <location>
        <begin position="120"/>
        <end position="146"/>
    </location>
</feature>
<evidence type="ECO:0000256" key="1">
    <source>
        <dbReference type="SAM" id="Phobius"/>
    </source>
</evidence>
<keyword evidence="1" id="KW-1133">Transmembrane helix</keyword>
<dbReference type="RefSeq" id="WP_089966129.1">
    <property type="nucleotide sequence ID" value="NZ_FNJM01000001.1"/>
</dbReference>
<dbReference type="AlphaFoldDB" id="A0A1H0NIU5"/>
<protein>
    <recommendedName>
        <fullName evidence="4">ABC-2 family transporter protein</fullName>
    </recommendedName>
</protein>
<feature type="transmembrane region" description="Helical" evidence="1">
    <location>
        <begin position="153"/>
        <end position="186"/>
    </location>
</feature>
<proteinExistence type="predicted"/>
<keyword evidence="1" id="KW-0472">Membrane</keyword>
<evidence type="ECO:0008006" key="4">
    <source>
        <dbReference type="Google" id="ProtNLM"/>
    </source>
</evidence>
<sequence>MKNILNIIKYSFKSLRILYFIEFLILLVGLVSGKFLSQFTGGWDVLAIVSTIATMNFISYIILFSKQISKDYGYLLFLTPIKGIEFIIGNLLGLVSANLIVIIIALIVNLINIGEINSGILQTSVTVIMGLITAYLIITALIGIFSSYIRNTFLSIIAIIIIFSIGSLIYDFITSIILSIMPYVYITIGNSYIIEIDVISSIIGILTVLALQIIAGKYIDKKIDIL</sequence>